<evidence type="ECO:0000256" key="5">
    <source>
        <dbReference type="ARBA" id="ARBA00006654"/>
    </source>
</evidence>
<evidence type="ECO:0000256" key="1">
    <source>
        <dbReference type="ARBA" id="ARBA00000527"/>
    </source>
</evidence>
<dbReference type="InterPro" id="IPR041827">
    <property type="entry name" value="CpdB_N"/>
</dbReference>
<feature type="signal peptide" evidence="11">
    <location>
        <begin position="1"/>
        <end position="24"/>
    </location>
</feature>
<dbReference type="Proteomes" id="UP001236258">
    <property type="component" value="Unassembled WGS sequence"/>
</dbReference>
<feature type="chain" id="PRO_5044975185" evidence="11">
    <location>
        <begin position="25"/>
        <end position="652"/>
    </location>
</feature>
<evidence type="ECO:0000256" key="11">
    <source>
        <dbReference type="RuleBase" id="RU362119"/>
    </source>
</evidence>
<dbReference type="InterPro" id="IPR008334">
    <property type="entry name" value="5'-Nucleotdase_C"/>
</dbReference>
<evidence type="ECO:0000256" key="6">
    <source>
        <dbReference type="ARBA" id="ARBA00022723"/>
    </source>
</evidence>
<evidence type="ECO:0000256" key="9">
    <source>
        <dbReference type="ARBA" id="ARBA00022801"/>
    </source>
</evidence>
<evidence type="ECO:0000256" key="8">
    <source>
        <dbReference type="ARBA" id="ARBA00022741"/>
    </source>
</evidence>
<keyword evidence="10" id="KW-0511">Multifunctional enzyme</keyword>
<evidence type="ECO:0000259" key="13">
    <source>
        <dbReference type="Pfam" id="PF02872"/>
    </source>
</evidence>
<dbReference type="InterPro" id="IPR006179">
    <property type="entry name" value="5_nucleotidase/apyrase"/>
</dbReference>
<feature type="domain" description="5'-Nucleotidase C-terminal" evidence="13">
    <location>
        <begin position="381"/>
        <end position="560"/>
    </location>
</feature>
<dbReference type="EMBL" id="JAUZVY010000005">
    <property type="protein sequence ID" value="MDP4529783.1"/>
    <property type="molecule type" value="Genomic_DNA"/>
</dbReference>
<dbReference type="PRINTS" id="PR01607">
    <property type="entry name" value="APYRASEFAMLY"/>
</dbReference>
<protein>
    <submittedName>
        <fullName evidence="14">Bifunctional 2',3'-cyclic-nucleotide 2'-phosphodiesterase/3'-nucleotidase</fullName>
    </submittedName>
</protein>
<accession>A0ABT9GS41</accession>
<name>A0ABT9GS41_9GAMM</name>
<gene>
    <name evidence="14" type="ORF">Q3O59_12190</name>
</gene>
<feature type="domain" description="Calcineurin-like phosphoesterase" evidence="12">
    <location>
        <begin position="35"/>
        <end position="279"/>
    </location>
</feature>
<dbReference type="Pfam" id="PF00149">
    <property type="entry name" value="Metallophos"/>
    <property type="match status" value="1"/>
</dbReference>
<reference evidence="14 15" key="1">
    <citation type="submission" date="2023-08" db="EMBL/GenBank/DDBJ databases">
        <authorList>
            <person name="Joshi A."/>
            <person name="Thite S."/>
        </authorList>
    </citation>
    <scope>NUCLEOTIDE SEQUENCE [LARGE SCALE GENOMIC DNA]</scope>
    <source>
        <strain evidence="14 15">1E1</strain>
    </source>
</reference>
<dbReference type="InterPro" id="IPR006146">
    <property type="entry name" value="5'-Nucleotdase_CS"/>
</dbReference>
<dbReference type="InterPro" id="IPR029052">
    <property type="entry name" value="Metallo-depent_PP-like"/>
</dbReference>
<sequence>MKKNAFFTLALAGLVAGLMGCSPAGTPEREVQLELRIMQTNDLHAYMLGYDYFQQQDTDRFGLAHTAALVHQARLEQPNSLLFDNGDTIQGSALGDWAHAQGLEYLEGQSHPVIRAMNYLGYNAAALGNHEFNYGLAYLDATIAGATFPFLSANVMQPDAADDDWQATRFTPYVIQTHSFVADDLQRYDLKVGVLGLVPPAIMRWDRDHLKGQVQARDMVAAARHFVPKMRAKGAELVVVIAHTGIRDYGDYPEGAEQAALYLAQVEGVDAILLGHQHRLLPGPDYQDIAGVDAERGLIHGVPAVMGGQYGNHLGLIDLTLQRSEGQWQVVANHAELRPVGPQRDELMVALLQEEQQQTLAMLNQALGTTDGAIENFFARVAPNSAVAWVNQAQSWYARQLQQNGELPDLPVISAAAPFRSGFGGPEDYTHLAAGPLTLGNIADLYIYPNTLRVIELTGAQLRDWLEMSARTFNTIEADQDNWQQLLAPRIPSYNFDMMNEVSYRIDLSQPARFNGQGEQVSDSHRIVDLRYQGQPVQPEQRFLLATNNYRVSGGGFFPHAGSAPLHYSGQMEVRQIIAAYTREQAAAHPDAIPVRFEQNWQLQLPSAARVEFRSSGLDAAQTKAEQHPRVRFLGLDDEGYGRFRYLPELQP</sequence>
<dbReference type="InterPro" id="IPR036907">
    <property type="entry name" value="5'-Nucleotdase_C_sf"/>
</dbReference>
<dbReference type="SUPFAM" id="SSF56300">
    <property type="entry name" value="Metallo-dependent phosphatases"/>
    <property type="match status" value="1"/>
</dbReference>
<comment type="cofactor">
    <cofactor evidence="3">
        <name>a divalent metal cation</name>
        <dbReference type="ChEBI" id="CHEBI:60240"/>
    </cofactor>
</comment>
<proteinExistence type="inferred from homology"/>
<keyword evidence="9 11" id="KW-0378">Hydrolase</keyword>
<dbReference type="RefSeq" id="WP_305945839.1">
    <property type="nucleotide sequence ID" value="NZ_JAUZVY010000005.1"/>
</dbReference>
<organism evidence="14 15">
    <name type="scientific">Alkalimonas delamerensis</name>
    <dbReference type="NCBI Taxonomy" id="265981"/>
    <lineage>
        <taxon>Bacteria</taxon>
        <taxon>Pseudomonadati</taxon>
        <taxon>Pseudomonadota</taxon>
        <taxon>Gammaproteobacteria</taxon>
        <taxon>Alkalimonas</taxon>
    </lineage>
</organism>
<evidence type="ECO:0000256" key="4">
    <source>
        <dbReference type="ARBA" id="ARBA00004196"/>
    </source>
</evidence>
<dbReference type="Gene3D" id="3.90.780.10">
    <property type="entry name" value="5'-Nucleotidase, C-terminal domain"/>
    <property type="match status" value="1"/>
</dbReference>
<comment type="catalytic activity">
    <reaction evidence="2">
        <text>a nucleoside 2',3'-cyclic phosphate + H2O = a nucleoside 3'-phosphate + H(+)</text>
        <dbReference type="Rhea" id="RHEA:19621"/>
        <dbReference type="ChEBI" id="CHEBI:15377"/>
        <dbReference type="ChEBI" id="CHEBI:15378"/>
        <dbReference type="ChEBI" id="CHEBI:66949"/>
        <dbReference type="ChEBI" id="CHEBI:66954"/>
        <dbReference type="EC" id="3.1.4.16"/>
    </reaction>
</comment>
<dbReference type="NCBIfam" id="NF006938">
    <property type="entry name" value="PRK09420.1"/>
    <property type="match status" value="1"/>
</dbReference>
<evidence type="ECO:0000256" key="10">
    <source>
        <dbReference type="ARBA" id="ARBA00023268"/>
    </source>
</evidence>
<comment type="subcellular location">
    <subcellularLocation>
        <location evidence="4">Cell envelope</location>
    </subcellularLocation>
</comment>
<dbReference type="Pfam" id="PF02872">
    <property type="entry name" value="5_nucleotid_C"/>
    <property type="match status" value="1"/>
</dbReference>
<dbReference type="CDD" id="cd07410">
    <property type="entry name" value="MPP_CpdB_N"/>
    <property type="match status" value="1"/>
</dbReference>
<keyword evidence="6" id="KW-0479">Metal-binding</keyword>
<evidence type="ECO:0000256" key="3">
    <source>
        <dbReference type="ARBA" id="ARBA00001968"/>
    </source>
</evidence>
<evidence type="ECO:0000256" key="2">
    <source>
        <dbReference type="ARBA" id="ARBA00001730"/>
    </source>
</evidence>
<evidence type="ECO:0000313" key="14">
    <source>
        <dbReference type="EMBL" id="MDP4529783.1"/>
    </source>
</evidence>
<keyword evidence="7 11" id="KW-0732">Signal</keyword>
<keyword evidence="15" id="KW-1185">Reference proteome</keyword>
<dbReference type="PROSITE" id="PS00786">
    <property type="entry name" value="5_NUCLEOTIDASE_2"/>
    <property type="match status" value="1"/>
</dbReference>
<dbReference type="PANTHER" id="PTHR11575">
    <property type="entry name" value="5'-NUCLEOTIDASE-RELATED"/>
    <property type="match status" value="1"/>
</dbReference>
<evidence type="ECO:0000259" key="12">
    <source>
        <dbReference type="Pfam" id="PF00149"/>
    </source>
</evidence>
<dbReference type="PANTHER" id="PTHR11575:SF6">
    <property type="entry name" value="2',3'-CYCLIC-NUCLEOTIDE 2'-PHOSPHODIESTERASE_3'-NUCLEOTIDASE"/>
    <property type="match status" value="1"/>
</dbReference>
<dbReference type="Gene3D" id="3.60.21.10">
    <property type="match status" value="1"/>
</dbReference>
<dbReference type="PROSITE" id="PS51257">
    <property type="entry name" value="PROKAR_LIPOPROTEIN"/>
    <property type="match status" value="1"/>
</dbReference>
<keyword evidence="8 11" id="KW-0547">Nucleotide-binding</keyword>
<evidence type="ECO:0000256" key="7">
    <source>
        <dbReference type="ARBA" id="ARBA00022729"/>
    </source>
</evidence>
<comment type="similarity">
    <text evidence="5 11">Belongs to the 5'-nucleotidase family.</text>
</comment>
<dbReference type="SUPFAM" id="SSF55816">
    <property type="entry name" value="5'-nucleotidase (syn. UDP-sugar hydrolase), C-terminal domain"/>
    <property type="match status" value="1"/>
</dbReference>
<evidence type="ECO:0000313" key="15">
    <source>
        <dbReference type="Proteomes" id="UP001236258"/>
    </source>
</evidence>
<dbReference type="InterPro" id="IPR004843">
    <property type="entry name" value="Calcineurin-like_PHP"/>
</dbReference>
<comment type="catalytic activity">
    <reaction evidence="1">
        <text>a ribonucleoside 3'-phosphate + H2O = a ribonucleoside + phosphate</text>
        <dbReference type="Rhea" id="RHEA:10144"/>
        <dbReference type="ChEBI" id="CHEBI:13197"/>
        <dbReference type="ChEBI" id="CHEBI:15377"/>
        <dbReference type="ChEBI" id="CHEBI:18254"/>
        <dbReference type="ChEBI" id="CHEBI:43474"/>
        <dbReference type="EC" id="3.1.3.6"/>
    </reaction>
</comment>
<comment type="caution">
    <text evidence="14">The sequence shown here is derived from an EMBL/GenBank/DDBJ whole genome shotgun (WGS) entry which is preliminary data.</text>
</comment>